<organism evidence="3 4">
    <name type="scientific">Penicillium salamii</name>
    <dbReference type="NCBI Taxonomy" id="1612424"/>
    <lineage>
        <taxon>Eukaryota</taxon>
        <taxon>Fungi</taxon>
        <taxon>Dikarya</taxon>
        <taxon>Ascomycota</taxon>
        <taxon>Pezizomycotina</taxon>
        <taxon>Eurotiomycetes</taxon>
        <taxon>Eurotiomycetidae</taxon>
        <taxon>Eurotiales</taxon>
        <taxon>Aspergillaceae</taxon>
        <taxon>Penicillium</taxon>
    </lineage>
</organism>
<accession>A0A9W4IYA6</accession>
<evidence type="ECO:0000259" key="2">
    <source>
        <dbReference type="Pfam" id="PF00155"/>
    </source>
</evidence>
<sequence length="448" mass="49149">MLSARGLKNVNELDVPWRFAPTQTYDPETNPMGLISFGMAENKPMKAEMARYINEQVRMKFPICNCHASLSNFRIILQPQVTFTQDSISYRSNAPTAARLPAAAAVHLNDILAPRIPIDSEQIVVADSPTSLGNMLGYSLAERGDGVLVNRPVYGRFELDYGVEAGVKMVYANTDVEEAFLPASVGKYELALAAAKERGIRIRAVLLVNPHNPVGRCYPIETLKAIAKFCSRHALHLISDEVYASCVFETTDPEAVPFTSIISLDLSNLIDPNLVHVLYGFSKDFASGGLHLGFLVTQNQQLRRSCKAVLLTLIRRLHGASQAAVTIGTAVLEDRAFVSNFIAKSRQSLASGYLLTTSTLERSGINFIRGGNAGFFVYVDLSPYLAGEDIAPEEREFGLAQRILDAGVFLHPGEEHSKDVGWFRLVFSQDEGTLKEGLRRLIGALKSA</sequence>
<dbReference type="GO" id="GO:0006520">
    <property type="term" value="P:amino acid metabolic process"/>
    <property type="evidence" value="ECO:0007669"/>
    <property type="project" value="TreeGrafter"/>
</dbReference>
<dbReference type="Gene3D" id="3.90.1150.10">
    <property type="entry name" value="Aspartate Aminotransferase, domain 1"/>
    <property type="match status" value="1"/>
</dbReference>
<dbReference type="PRINTS" id="PR00753">
    <property type="entry name" value="ACCSYNTHASE"/>
</dbReference>
<dbReference type="InterPro" id="IPR015421">
    <property type="entry name" value="PyrdxlP-dep_Trfase_major"/>
</dbReference>
<dbReference type="GO" id="GO:0008483">
    <property type="term" value="F:transaminase activity"/>
    <property type="evidence" value="ECO:0007669"/>
    <property type="project" value="TreeGrafter"/>
</dbReference>
<dbReference type="OrthoDB" id="9986881at2759"/>
<dbReference type="PANTHER" id="PTHR43795">
    <property type="entry name" value="BIFUNCTIONAL ASPARTATE AMINOTRANSFERASE AND GLUTAMATE/ASPARTATE-PREPHENATE AMINOTRANSFERASE-RELATED"/>
    <property type="match status" value="1"/>
</dbReference>
<dbReference type="Proteomes" id="UP001152592">
    <property type="component" value="Unassembled WGS sequence"/>
</dbReference>
<keyword evidence="1" id="KW-0663">Pyridoxal phosphate</keyword>
<evidence type="ECO:0000256" key="1">
    <source>
        <dbReference type="ARBA" id="ARBA00022898"/>
    </source>
</evidence>
<proteinExistence type="predicted"/>
<evidence type="ECO:0000313" key="3">
    <source>
        <dbReference type="EMBL" id="CAG8357156.1"/>
    </source>
</evidence>
<dbReference type="SUPFAM" id="SSF53383">
    <property type="entry name" value="PLP-dependent transferases"/>
    <property type="match status" value="1"/>
</dbReference>
<dbReference type="AlphaFoldDB" id="A0A9W4IYA6"/>
<dbReference type="EMBL" id="CAJVPD010000144">
    <property type="protein sequence ID" value="CAG8357156.1"/>
    <property type="molecule type" value="Genomic_DNA"/>
</dbReference>
<reference evidence="3" key="1">
    <citation type="submission" date="2021-07" db="EMBL/GenBank/DDBJ databases">
        <authorList>
            <person name="Branca A.L. A."/>
        </authorList>
    </citation>
    <scope>NUCLEOTIDE SEQUENCE</scope>
</reference>
<feature type="domain" description="Aminotransferase class I/classII large" evidence="2">
    <location>
        <begin position="109"/>
        <end position="441"/>
    </location>
</feature>
<dbReference type="Gene3D" id="3.40.640.10">
    <property type="entry name" value="Type I PLP-dependent aspartate aminotransferase-like (Major domain)"/>
    <property type="match status" value="1"/>
</dbReference>
<dbReference type="Pfam" id="PF00155">
    <property type="entry name" value="Aminotran_1_2"/>
    <property type="match status" value="1"/>
</dbReference>
<protein>
    <recommendedName>
        <fullName evidence="2">Aminotransferase class I/classII large domain-containing protein</fullName>
    </recommendedName>
</protein>
<dbReference type="CDD" id="cd00609">
    <property type="entry name" value="AAT_like"/>
    <property type="match status" value="1"/>
</dbReference>
<comment type="caution">
    <text evidence="3">The sequence shown here is derived from an EMBL/GenBank/DDBJ whole genome shotgun (WGS) entry which is preliminary data.</text>
</comment>
<dbReference type="InterPro" id="IPR015424">
    <property type="entry name" value="PyrdxlP-dep_Trfase"/>
</dbReference>
<dbReference type="InterPro" id="IPR015422">
    <property type="entry name" value="PyrdxlP-dep_Trfase_small"/>
</dbReference>
<dbReference type="PANTHER" id="PTHR43795:SF39">
    <property type="entry name" value="AMINOTRANSFERASE CLASS I_CLASSII DOMAIN-CONTAINING PROTEIN"/>
    <property type="match status" value="1"/>
</dbReference>
<name>A0A9W4IYA6_9EURO</name>
<gene>
    <name evidence="3" type="ORF">PSALAMII_LOCUS3363</name>
</gene>
<dbReference type="InterPro" id="IPR050478">
    <property type="entry name" value="Ethylene_sulfur-biosynth"/>
</dbReference>
<dbReference type="GO" id="GO:0030170">
    <property type="term" value="F:pyridoxal phosphate binding"/>
    <property type="evidence" value="ECO:0007669"/>
    <property type="project" value="InterPro"/>
</dbReference>
<evidence type="ECO:0000313" key="4">
    <source>
        <dbReference type="Proteomes" id="UP001152592"/>
    </source>
</evidence>
<dbReference type="InterPro" id="IPR004839">
    <property type="entry name" value="Aminotransferase_I/II_large"/>
</dbReference>